<dbReference type="InterPro" id="IPR017871">
    <property type="entry name" value="ABC_transporter-like_CS"/>
</dbReference>
<protein>
    <submittedName>
        <fullName evidence="6">Putative ABC transport system ATP-binding protein</fullName>
    </submittedName>
</protein>
<reference evidence="6 7" key="1">
    <citation type="submission" date="2017-11" db="EMBL/GenBank/DDBJ databases">
        <title>Genomic Encyclopedia of Archaeal and Bacterial Type Strains, Phase II (KMG-II): From Individual Species to Whole Genera.</title>
        <authorList>
            <person name="Goeker M."/>
        </authorList>
    </citation>
    <scope>NUCLEOTIDE SEQUENCE [LARGE SCALE GENOMIC DNA]</scope>
    <source>
        <strain evidence="6 7">DSM 28175</strain>
    </source>
</reference>
<comment type="caution">
    <text evidence="6">The sequence shown here is derived from an EMBL/GenBank/DDBJ whole genome shotgun (WGS) entry which is preliminary data.</text>
</comment>
<comment type="similarity">
    <text evidence="4">Belongs to the ABC transporter superfamily. Macrolide exporter (TC 3.A.1.122) family.</text>
</comment>
<dbReference type="GO" id="GO:0016887">
    <property type="term" value="F:ATP hydrolysis activity"/>
    <property type="evidence" value="ECO:0007669"/>
    <property type="project" value="InterPro"/>
</dbReference>
<name>A0A2H9VL74_9SPHI</name>
<evidence type="ECO:0000313" key="6">
    <source>
        <dbReference type="EMBL" id="PJJ79089.1"/>
    </source>
</evidence>
<keyword evidence="2" id="KW-0547">Nucleotide-binding</keyword>
<evidence type="ECO:0000256" key="1">
    <source>
        <dbReference type="ARBA" id="ARBA00022448"/>
    </source>
</evidence>
<dbReference type="RefSeq" id="WP_100341454.1">
    <property type="nucleotide sequence ID" value="NZ_PGFJ01000002.1"/>
</dbReference>
<dbReference type="OrthoDB" id="9782239at2"/>
<dbReference type="GO" id="GO:0098796">
    <property type="term" value="C:membrane protein complex"/>
    <property type="evidence" value="ECO:0007669"/>
    <property type="project" value="UniProtKB-ARBA"/>
</dbReference>
<feature type="domain" description="ABC transporter" evidence="5">
    <location>
        <begin position="5"/>
        <end position="243"/>
    </location>
</feature>
<dbReference type="Gene3D" id="3.40.50.300">
    <property type="entry name" value="P-loop containing nucleotide triphosphate hydrolases"/>
    <property type="match status" value="1"/>
</dbReference>
<dbReference type="Pfam" id="PF00005">
    <property type="entry name" value="ABC_tran"/>
    <property type="match status" value="1"/>
</dbReference>
<evidence type="ECO:0000256" key="4">
    <source>
        <dbReference type="ARBA" id="ARBA00038388"/>
    </source>
</evidence>
<dbReference type="PROSITE" id="PS00211">
    <property type="entry name" value="ABC_TRANSPORTER_1"/>
    <property type="match status" value="1"/>
</dbReference>
<evidence type="ECO:0000256" key="2">
    <source>
        <dbReference type="ARBA" id="ARBA00022741"/>
    </source>
</evidence>
<sequence>MKPLITIKEIGRKYVIGAEVIHALKSVSLTINKGEFVALMGPSGSGKSTLMNILGCLDTPSKGEYILNGINVSHMSDDELAEVRNSEIGFVFQTFNLLPRNTALDNVALPLVYAGVSKDDRNKRAHAALTNVGLGHRVDHKPNELSGGQRQRVAVARALINDPSIILADEPTGNLDTKTSIEIMGLLEDIHAKGNTIILVTHEEDIAMHAHRIVRMRDGLIERDEINPAPHKVDRSKLVTIDEELAATADITTKPKLTK</sequence>
<dbReference type="GO" id="GO:0022857">
    <property type="term" value="F:transmembrane transporter activity"/>
    <property type="evidence" value="ECO:0007669"/>
    <property type="project" value="UniProtKB-ARBA"/>
</dbReference>
<dbReference type="EMBL" id="PGFJ01000002">
    <property type="protein sequence ID" value="PJJ79089.1"/>
    <property type="molecule type" value="Genomic_DNA"/>
</dbReference>
<accession>A0A2H9VL74</accession>
<dbReference type="InterPro" id="IPR027417">
    <property type="entry name" value="P-loop_NTPase"/>
</dbReference>
<keyword evidence="7" id="KW-1185">Reference proteome</keyword>
<dbReference type="InterPro" id="IPR017911">
    <property type="entry name" value="MacB-like_ATP-bd"/>
</dbReference>
<dbReference type="PANTHER" id="PTHR24220:SF86">
    <property type="entry name" value="ABC TRANSPORTER ABCH.1"/>
    <property type="match status" value="1"/>
</dbReference>
<dbReference type="GO" id="GO:0005886">
    <property type="term" value="C:plasma membrane"/>
    <property type="evidence" value="ECO:0007669"/>
    <property type="project" value="TreeGrafter"/>
</dbReference>
<proteinExistence type="inferred from homology"/>
<dbReference type="PROSITE" id="PS50893">
    <property type="entry name" value="ABC_TRANSPORTER_2"/>
    <property type="match status" value="1"/>
</dbReference>
<evidence type="ECO:0000313" key="7">
    <source>
        <dbReference type="Proteomes" id="UP000242687"/>
    </source>
</evidence>
<dbReference type="SUPFAM" id="SSF52540">
    <property type="entry name" value="P-loop containing nucleoside triphosphate hydrolases"/>
    <property type="match status" value="1"/>
</dbReference>
<gene>
    <name evidence="6" type="ORF">CLV57_2213</name>
</gene>
<dbReference type="GO" id="GO:0005524">
    <property type="term" value="F:ATP binding"/>
    <property type="evidence" value="ECO:0007669"/>
    <property type="project" value="UniProtKB-KW"/>
</dbReference>
<dbReference type="InterPro" id="IPR015854">
    <property type="entry name" value="ABC_transpr_LolD-like"/>
</dbReference>
<dbReference type="SMART" id="SM00382">
    <property type="entry name" value="AAA"/>
    <property type="match status" value="1"/>
</dbReference>
<evidence type="ECO:0000259" key="5">
    <source>
        <dbReference type="PROSITE" id="PS50893"/>
    </source>
</evidence>
<dbReference type="CDD" id="cd03255">
    <property type="entry name" value="ABC_MJ0796_LolCDE_FtsE"/>
    <property type="match status" value="1"/>
</dbReference>
<evidence type="ECO:0000256" key="3">
    <source>
        <dbReference type="ARBA" id="ARBA00022840"/>
    </source>
</evidence>
<dbReference type="InterPro" id="IPR003593">
    <property type="entry name" value="AAA+_ATPase"/>
</dbReference>
<dbReference type="FunFam" id="3.40.50.300:FF:000032">
    <property type="entry name" value="Export ABC transporter ATP-binding protein"/>
    <property type="match status" value="1"/>
</dbReference>
<dbReference type="InterPro" id="IPR003439">
    <property type="entry name" value="ABC_transporter-like_ATP-bd"/>
</dbReference>
<keyword evidence="1" id="KW-0813">Transport</keyword>
<keyword evidence="3 6" id="KW-0067">ATP-binding</keyword>
<dbReference type="AlphaFoldDB" id="A0A2H9VL74"/>
<dbReference type="PANTHER" id="PTHR24220">
    <property type="entry name" value="IMPORT ATP-BINDING PROTEIN"/>
    <property type="match status" value="1"/>
</dbReference>
<dbReference type="Proteomes" id="UP000242687">
    <property type="component" value="Unassembled WGS sequence"/>
</dbReference>
<organism evidence="6 7">
    <name type="scientific">Mucilaginibacter auburnensis</name>
    <dbReference type="NCBI Taxonomy" id="1457233"/>
    <lineage>
        <taxon>Bacteria</taxon>
        <taxon>Pseudomonadati</taxon>
        <taxon>Bacteroidota</taxon>
        <taxon>Sphingobacteriia</taxon>
        <taxon>Sphingobacteriales</taxon>
        <taxon>Sphingobacteriaceae</taxon>
        <taxon>Mucilaginibacter</taxon>
    </lineage>
</organism>